<keyword evidence="4" id="KW-0418">Kinase</keyword>
<comment type="caution">
    <text evidence="4">The sequence shown here is derived from an EMBL/GenBank/DDBJ whole genome shotgun (WGS) entry which is preliminary data.</text>
</comment>
<dbReference type="InterPro" id="IPR011009">
    <property type="entry name" value="Kinase-like_dom_sf"/>
</dbReference>
<keyword evidence="4" id="KW-0808">Transferase</keyword>
<feature type="compositionally biased region" description="Basic and acidic residues" evidence="2">
    <location>
        <begin position="291"/>
        <end position="313"/>
    </location>
</feature>
<dbReference type="PROSITE" id="PS00107">
    <property type="entry name" value="PROTEIN_KINASE_ATP"/>
    <property type="match status" value="1"/>
</dbReference>
<dbReference type="GO" id="GO:0004672">
    <property type="term" value="F:protein kinase activity"/>
    <property type="evidence" value="ECO:0007669"/>
    <property type="project" value="InterPro"/>
</dbReference>
<evidence type="ECO:0000259" key="3">
    <source>
        <dbReference type="PROSITE" id="PS50011"/>
    </source>
</evidence>
<evidence type="ECO:0000313" key="5">
    <source>
        <dbReference type="Proteomes" id="UP000757232"/>
    </source>
</evidence>
<dbReference type="OrthoDB" id="427969at2759"/>
<dbReference type="SUPFAM" id="SSF56112">
    <property type="entry name" value="Protein kinase-like (PK-like)"/>
    <property type="match status" value="1"/>
</dbReference>
<sequence>MTLFKDYLREKAKFYSPRTEGGQSSSTDVTTVEIERLPRIWLPKAGRKDPDMVSKLLELVDDYLADRELPEPRSSWDRRFEPEVDDNHTLLSWSDNNLEIHVCRLLYRHEEYASWVNKALGMVKFGAIDALGKVMASLGGPIRVTDQTIPPERGLGSEFKSKVDYVLHGERGTVLVEVKAPNLLDMLTQVFELNSFSISMRPGDSVESRIVNMLCMYMGSHRAKWLALTSHHKWMFLQFHNEPKNPYVSYSSVIPQQNDTRPFRALLGMMISAEFEIEVKSKVTRTRRLHPIKEEKQAKEDPPLDPEKQDKSGSYKGQTRGTRDEPPVLRPGTHSEDPPVLMFSWSTRVADHEHWFLFDAMFGADWCYSLSKSDGPIMLRLLRDIGEGISGIVYEAKIDIDGHGEDPSSPSFAVKIVQKSDSDFVGCLIQSLHKELDFYRVINQAMQEGRIRDGIVPRCYGLFESKDMVMLVMDYGGETLDNEEWARLTYKDKIEIFESALSLHDIGISHADLEPRNILRSADGSFKIIDFSLSALHECKAIRKVSWFLENGHNIGLDGGCGELNGYWLRYMKQYSMNGRMIIDGT</sequence>
<keyword evidence="5" id="KW-1185">Reference proteome</keyword>
<dbReference type="Gene3D" id="1.10.510.10">
    <property type="entry name" value="Transferase(Phosphotransferase) domain 1"/>
    <property type="match status" value="1"/>
</dbReference>
<protein>
    <submittedName>
        <fullName evidence="4">Kinase-like protein</fullName>
    </submittedName>
</protein>
<gene>
    <name evidence="4" type="ORF">A7U60_g3638</name>
</gene>
<feature type="domain" description="Protein kinase" evidence="3">
    <location>
        <begin position="379"/>
        <end position="586"/>
    </location>
</feature>
<evidence type="ECO:0000256" key="1">
    <source>
        <dbReference type="PROSITE-ProRule" id="PRU10141"/>
    </source>
</evidence>
<feature type="compositionally biased region" description="Basic and acidic residues" evidence="2">
    <location>
        <begin position="321"/>
        <end position="335"/>
    </location>
</feature>
<dbReference type="InterPro" id="IPR017441">
    <property type="entry name" value="Protein_kinase_ATP_BS"/>
</dbReference>
<keyword evidence="1" id="KW-0067">ATP-binding</keyword>
<dbReference type="Proteomes" id="UP000757232">
    <property type="component" value="Unassembled WGS sequence"/>
</dbReference>
<organism evidence="4 5">
    <name type="scientific">Sanghuangporus baumii</name>
    <name type="common">Phellinus baumii</name>
    <dbReference type="NCBI Taxonomy" id="108892"/>
    <lineage>
        <taxon>Eukaryota</taxon>
        <taxon>Fungi</taxon>
        <taxon>Dikarya</taxon>
        <taxon>Basidiomycota</taxon>
        <taxon>Agaricomycotina</taxon>
        <taxon>Agaricomycetes</taxon>
        <taxon>Hymenochaetales</taxon>
        <taxon>Hymenochaetaceae</taxon>
        <taxon>Sanghuangporus</taxon>
    </lineage>
</organism>
<dbReference type="AlphaFoldDB" id="A0A9Q5HZZ2"/>
<dbReference type="EMBL" id="LNZH02000163">
    <property type="protein sequence ID" value="OCB89155.1"/>
    <property type="molecule type" value="Genomic_DNA"/>
</dbReference>
<dbReference type="PROSITE" id="PS50011">
    <property type="entry name" value="PROTEIN_KINASE_DOM"/>
    <property type="match status" value="1"/>
</dbReference>
<feature type="region of interest" description="Disordered" evidence="2">
    <location>
        <begin position="288"/>
        <end position="335"/>
    </location>
</feature>
<evidence type="ECO:0000313" key="4">
    <source>
        <dbReference type="EMBL" id="OCB89155.1"/>
    </source>
</evidence>
<evidence type="ECO:0000256" key="2">
    <source>
        <dbReference type="SAM" id="MobiDB-lite"/>
    </source>
</evidence>
<dbReference type="GO" id="GO:0005524">
    <property type="term" value="F:ATP binding"/>
    <property type="evidence" value="ECO:0007669"/>
    <property type="project" value="UniProtKB-UniRule"/>
</dbReference>
<accession>A0A9Q5HZZ2</accession>
<dbReference type="InterPro" id="IPR000719">
    <property type="entry name" value="Prot_kinase_dom"/>
</dbReference>
<name>A0A9Q5HZZ2_SANBA</name>
<feature type="binding site" evidence="1">
    <location>
        <position position="415"/>
    </location>
    <ligand>
        <name>ATP</name>
        <dbReference type="ChEBI" id="CHEBI:30616"/>
    </ligand>
</feature>
<reference evidence="4" key="1">
    <citation type="submission" date="2016-06" db="EMBL/GenBank/DDBJ databases">
        <title>Draft Genome sequence of the fungus Inonotus baumii.</title>
        <authorList>
            <person name="Zhu H."/>
            <person name="Lin W."/>
        </authorList>
    </citation>
    <scope>NUCLEOTIDE SEQUENCE</scope>
    <source>
        <strain evidence="4">821</strain>
    </source>
</reference>
<proteinExistence type="predicted"/>
<keyword evidence="1" id="KW-0547">Nucleotide-binding</keyword>
<dbReference type="Pfam" id="PF00069">
    <property type="entry name" value="Pkinase"/>
    <property type="match status" value="1"/>
</dbReference>